<keyword evidence="7 19" id="KW-0297">G-protein coupled receptor</keyword>
<accession>A0A8C3IZB2</accession>
<evidence type="ECO:0000256" key="20">
    <source>
        <dbReference type="SAM" id="Phobius"/>
    </source>
</evidence>
<evidence type="ECO:0000256" key="10">
    <source>
        <dbReference type="ARBA" id="ARBA00023157"/>
    </source>
</evidence>
<dbReference type="Gene3D" id="1.20.1070.10">
    <property type="entry name" value="Rhodopsin 7-helix transmembrane proteins"/>
    <property type="match status" value="1"/>
</dbReference>
<evidence type="ECO:0000256" key="18">
    <source>
        <dbReference type="ARBA" id="ARBA00065360"/>
    </source>
</evidence>
<feature type="transmembrane region" description="Helical" evidence="20">
    <location>
        <begin position="122"/>
        <end position="149"/>
    </location>
</feature>
<comment type="subunit">
    <text evidence="18">Homodimer. Interacts with corticotropin (ACTH). Interacts with MRAP; this interaction targets MC2R to the plasma membrane. Interacts with MRAP2; competing with MRAP for binding to MC2R and impairing the binding of corticotropin (ACTH).</text>
</comment>
<proteinExistence type="inferred from homology"/>
<evidence type="ECO:0000256" key="9">
    <source>
        <dbReference type="ARBA" id="ARBA00023139"/>
    </source>
</evidence>
<keyword evidence="23" id="KW-1185">Reference proteome</keyword>
<evidence type="ECO:0000256" key="13">
    <source>
        <dbReference type="ARBA" id="ARBA00023224"/>
    </source>
</evidence>
<comment type="subcellular location">
    <subcellularLocation>
        <location evidence="1">Cell membrane</location>
        <topology evidence="1">Multi-pass membrane protein</topology>
    </subcellularLocation>
</comment>
<dbReference type="InterPro" id="IPR001671">
    <property type="entry name" value="Melcrt_ACTH_rcpt"/>
</dbReference>
<dbReference type="AlphaFoldDB" id="A0A8C3IZB2"/>
<evidence type="ECO:0000256" key="15">
    <source>
        <dbReference type="ARBA" id="ARBA00031493"/>
    </source>
</evidence>
<keyword evidence="9" id="KW-0564">Palmitate</keyword>
<feature type="transmembrane region" description="Helical" evidence="20">
    <location>
        <begin position="161"/>
        <end position="182"/>
    </location>
</feature>
<dbReference type="PANTHER" id="PTHR22750">
    <property type="entry name" value="G-PROTEIN COUPLED RECEPTOR"/>
    <property type="match status" value="1"/>
</dbReference>
<keyword evidence="13 19" id="KW-0807">Transducer</keyword>
<dbReference type="Proteomes" id="UP000694380">
    <property type="component" value="Unplaced"/>
</dbReference>
<dbReference type="PRINTS" id="PR00520">
    <property type="entry name" value="ACTROPHINR"/>
</dbReference>
<feature type="transmembrane region" description="Helical" evidence="20">
    <location>
        <begin position="276"/>
        <end position="297"/>
    </location>
</feature>
<dbReference type="PROSITE" id="PS50262">
    <property type="entry name" value="G_PROTEIN_RECEP_F1_2"/>
    <property type="match status" value="1"/>
</dbReference>
<comment type="function">
    <text evidence="17">Hormone receptor primarily expressed in adrenal cortex that plays a key role in regulating adrenocortical function. Upon corticotropin (ACTH) binding, facilitates the release of adrenal glucocorticoids, including cortisol and corticosterone. In addition, MC2R is required for fetal and neonatal adrenal gland development. Mechanistically, activates adenylate cyclase (cAMP), the MAPK cascade as well as the cAMP-dependent protein kinase A pathway leading to steroidogenic factor 1/NR5A1-mediated transcriptional activation.</text>
</comment>
<evidence type="ECO:0000313" key="22">
    <source>
        <dbReference type="Ensembl" id="ENSCPBP00000041444.1"/>
    </source>
</evidence>
<name>A0A8C3IZB2_CHRPI</name>
<dbReference type="GeneTree" id="ENSGT01140000282542"/>
<evidence type="ECO:0000256" key="12">
    <source>
        <dbReference type="ARBA" id="ARBA00023180"/>
    </source>
</evidence>
<evidence type="ECO:0000256" key="4">
    <source>
        <dbReference type="ARBA" id="ARBA00022692"/>
    </source>
</evidence>
<dbReference type="PROSITE" id="PS00237">
    <property type="entry name" value="G_PROTEIN_RECEP_F1_1"/>
    <property type="match status" value="1"/>
</dbReference>
<feature type="transmembrane region" description="Helical" evidence="20">
    <location>
        <begin position="234"/>
        <end position="256"/>
    </location>
</feature>
<gene>
    <name evidence="22" type="primary">MC2R</name>
</gene>
<keyword evidence="8 20" id="KW-0472">Membrane</keyword>
<evidence type="ECO:0000256" key="1">
    <source>
        <dbReference type="ARBA" id="ARBA00004651"/>
    </source>
</evidence>
<evidence type="ECO:0000256" key="14">
    <source>
        <dbReference type="ARBA" id="ARBA00023288"/>
    </source>
</evidence>
<keyword evidence="6 20" id="KW-1133">Transmembrane helix</keyword>
<evidence type="ECO:0000256" key="2">
    <source>
        <dbReference type="ARBA" id="ARBA00017113"/>
    </source>
</evidence>
<dbReference type="PRINTS" id="PR00237">
    <property type="entry name" value="GPCRRHODOPSN"/>
</dbReference>
<evidence type="ECO:0000256" key="3">
    <source>
        <dbReference type="ARBA" id="ARBA00022475"/>
    </source>
</evidence>
<dbReference type="GO" id="GO:0005886">
    <property type="term" value="C:plasma membrane"/>
    <property type="evidence" value="ECO:0007669"/>
    <property type="project" value="UniProtKB-SubCell"/>
</dbReference>
<keyword evidence="10" id="KW-1015">Disulfide bond</keyword>
<evidence type="ECO:0000256" key="7">
    <source>
        <dbReference type="ARBA" id="ARBA00023040"/>
    </source>
</evidence>
<keyword evidence="14" id="KW-0449">Lipoprotein</keyword>
<dbReference type="OMA" id="LIKHPGQ"/>
<evidence type="ECO:0000256" key="6">
    <source>
        <dbReference type="ARBA" id="ARBA00022989"/>
    </source>
</evidence>
<evidence type="ECO:0000259" key="21">
    <source>
        <dbReference type="PROSITE" id="PS50262"/>
    </source>
</evidence>
<keyword evidence="5" id="KW-0832">Ubl conjugation</keyword>
<evidence type="ECO:0000256" key="16">
    <source>
        <dbReference type="ARBA" id="ARBA00031897"/>
    </source>
</evidence>
<protein>
    <recommendedName>
        <fullName evidence="2">Adrenocorticotropic hormone receptor</fullName>
    </recommendedName>
    <alternativeName>
        <fullName evidence="16">Adrenocorticotropin receptor</fullName>
    </alternativeName>
    <alternativeName>
        <fullName evidence="15">Melanocortin receptor 2</fullName>
    </alternativeName>
</protein>
<dbReference type="GO" id="GO:0004978">
    <property type="term" value="F:corticotropin receptor activity"/>
    <property type="evidence" value="ECO:0007669"/>
    <property type="project" value="InterPro"/>
</dbReference>
<dbReference type="InterPro" id="IPR017452">
    <property type="entry name" value="GPCR_Rhodpsn_7TM"/>
</dbReference>
<dbReference type="InterPro" id="IPR001168">
    <property type="entry name" value="ACTH_rcpt"/>
</dbReference>
<comment type="similarity">
    <text evidence="19">Belongs to the G-protein coupled receptor 1 family.</text>
</comment>
<sequence length="350" mass="39430">DIFKKPFNSAFNWHGQTRIPSFENISNLSMNSDCTQVVVPEEVFFTIAIAGILENLLVLIAVIKNKNLHLPMYLFICSLSVSDMLVSLYKTLENILIILGKMGYLTPRGDLETKIDDVMDSLFVLSLLGSVFSLLAIAADRYITIFFALQYHNIMTLNRALIILAVIWTFCAGSGIAMTIFSHETATVISFTILFPFMLIFILCLYIHMFLLARTHAKKIASLPTSAVPQRVNLKGAITLTILFGVFLCCWGPFLLHILLMKFCPLNPYCACYMSIFHVNATLILCNGIIDPMIYAFRSPELRSTLKKMFCCTRSDWNYCPSGAINSDNDFTLISWCLYCKASCSEIISR</sequence>
<reference evidence="22" key="1">
    <citation type="submission" date="2025-08" db="UniProtKB">
        <authorList>
            <consortium name="Ensembl"/>
        </authorList>
    </citation>
    <scope>IDENTIFICATION</scope>
</reference>
<organism evidence="22 23">
    <name type="scientific">Chrysemys picta bellii</name>
    <name type="common">Western painted turtle</name>
    <name type="synonym">Emys bellii</name>
    <dbReference type="NCBI Taxonomy" id="8478"/>
    <lineage>
        <taxon>Eukaryota</taxon>
        <taxon>Metazoa</taxon>
        <taxon>Chordata</taxon>
        <taxon>Craniata</taxon>
        <taxon>Vertebrata</taxon>
        <taxon>Euteleostomi</taxon>
        <taxon>Archelosauria</taxon>
        <taxon>Testudinata</taxon>
        <taxon>Testudines</taxon>
        <taxon>Cryptodira</taxon>
        <taxon>Durocryptodira</taxon>
        <taxon>Testudinoidea</taxon>
        <taxon>Emydidae</taxon>
        <taxon>Chrysemys</taxon>
    </lineage>
</organism>
<dbReference type="SUPFAM" id="SSF81321">
    <property type="entry name" value="Family A G protein-coupled receptor-like"/>
    <property type="match status" value="1"/>
</dbReference>
<dbReference type="Pfam" id="PF00001">
    <property type="entry name" value="7tm_1"/>
    <property type="match status" value="1"/>
</dbReference>
<dbReference type="PRINTS" id="PR00534">
    <property type="entry name" value="MCRFAMILY"/>
</dbReference>
<feature type="domain" description="G-protein coupled receptors family 1 profile" evidence="21">
    <location>
        <begin position="54"/>
        <end position="295"/>
    </location>
</feature>
<evidence type="ECO:0000313" key="23">
    <source>
        <dbReference type="Proteomes" id="UP000694380"/>
    </source>
</evidence>
<evidence type="ECO:0000256" key="5">
    <source>
        <dbReference type="ARBA" id="ARBA00022843"/>
    </source>
</evidence>
<reference evidence="22" key="2">
    <citation type="submission" date="2025-09" db="UniProtKB">
        <authorList>
            <consortium name="Ensembl"/>
        </authorList>
    </citation>
    <scope>IDENTIFICATION</scope>
</reference>
<keyword evidence="4 19" id="KW-0812">Transmembrane</keyword>
<keyword evidence="3" id="KW-1003">Cell membrane</keyword>
<dbReference type="SMART" id="SM01381">
    <property type="entry name" value="7TM_GPCR_Srsx"/>
    <property type="match status" value="1"/>
</dbReference>
<dbReference type="Ensembl" id="ENSCPBT00000048576.1">
    <property type="protein sequence ID" value="ENSCPBP00000041444.1"/>
    <property type="gene ID" value="ENSCPBG00000028410.1"/>
</dbReference>
<feature type="transmembrane region" description="Helical" evidence="20">
    <location>
        <begin position="43"/>
        <end position="63"/>
    </location>
</feature>
<feature type="transmembrane region" description="Helical" evidence="20">
    <location>
        <begin position="188"/>
        <end position="213"/>
    </location>
</feature>
<keyword evidence="11 19" id="KW-0675">Receptor</keyword>
<evidence type="ECO:0000256" key="11">
    <source>
        <dbReference type="ARBA" id="ARBA00023170"/>
    </source>
</evidence>
<dbReference type="InterPro" id="IPR000276">
    <property type="entry name" value="GPCR_Rhodpsn"/>
</dbReference>
<keyword evidence="12" id="KW-0325">Glycoprotein</keyword>
<dbReference type="CDD" id="cd15350">
    <property type="entry name" value="7tmA_MC2R_ACTH_R"/>
    <property type="match status" value="1"/>
</dbReference>
<dbReference type="GO" id="GO:0007189">
    <property type="term" value="P:adenylate cyclase-activating G protein-coupled receptor signaling pathway"/>
    <property type="evidence" value="ECO:0007669"/>
    <property type="project" value="Ensembl"/>
</dbReference>
<evidence type="ECO:0000256" key="8">
    <source>
        <dbReference type="ARBA" id="ARBA00023136"/>
    </source>
</evidence>
<evidence type="ECO:0000256" key="17">
    <source>
        <dbReference type="ARBA" id="ARBA00058340"/>
    </source>
</evidence>
<evidence type="ECO:0000256" key="19">
    <source>
        <dbReference type="RuleBase" id="RU000688"/>
    </source>
</evidence>